<dbReference type="EC" id="6.2.1.12" evidence="1"/>
<gene>
    <name evidence="9" type="ORF">FCM35_KLT04300</name>
</gene>
<evidence type="ECO:0000256" key="5">
    <source>
        <dbReference type="ARBA" id="ARBA00034219"/>
    </source>
</evidence>
<name>A0A833R0F6_9POAL</name>
<dbReference type="AlphaFoldDB" id="A0A833R0F6"/>
<evidence type="ECO:0000256" key="6">
    <source>
        <dbReference type="ARBA" id="ARBA00034223"/>
    </source>
</evidence>
<evidence type="ECO:0000256" key="2">
    <source>
        <dbReference type="ARBA" id="ARBA00022598"/>
    </source>
</evidence>
<reference evidence="9" key="1">
    <citation type="submission" date="2020-01" db="EMBL/GenBank/DDBJ databases">
        <title>Genome sequence of Kobresia littledalei, the first chromosome-level genome in the family Cyperaceae.</title>
        <authorList>
            <person name="Qu G."/>
        </authorList>
    </citation>
    <scope>NUCLEOTIDE SEQUENCE</scope>
    <source>
        <strain evidence="9">C.B.Clarke</strain>
        <tissue evidence="9">Leaf</tissue>
    </source>
</reference>
<accession>A0A833R0F6</accession>
<dbReference type="EMBL" id="SWLB01000013">
    <property type="protein sequence ID" value="KAF3330946.1"/>
    <property type="molecule type" value="Genomic_DNA"/>
</dbReference>
<evidence type="ECO:0000256" key="1">
    <source>
        <dbReference type="ARBA" id="ARBA00012959"/>
    </source>
</evidence>
<sequence length="221" mass="23756">MISPSIDPRSGFCAVTNTFYSIRSPVPLPSPSLPLSFPSFAFSLLPSPLPSCPALLDASTGETISYPHFLSQVSSLTANLLTHFSISKGDVALVLSPTRMDFLVLYMSLLSIGAVVSPVNPALTPSEISRLIHLSKPCLAFATSSTTQKLPSGLNAILLDTPHFKNMLQTTPTNFENMKQIEVLQSDLAVIQYSSGTTGRVKAAALSHRFFIAMTAGYYNQ</sequence>
<comment type="catalytic activity">
    <reaction evidence="5">
        <text>(E)-4-coumarate + ATP + H(+) = (E)-4-coumaroyl-AMP + diphosphate</text>
        <dbReference type="Rhea" id="RHEA:72419"/>
        <dbReference type="ChEBI" id="CHEBI:12876"/>
        <dbReference type="ChEBI" id="CHEBI:15378"/>
        <dbReference type="ChEBI" id="CHEBI:30616"/>
        <dbReference type="ChEBI" id="CHEBI:33019"/>
        <dbReference type="ChEBI" id="CHEBI:192348"/>
    </reaction>
    <physiologicalReaction direction="left-to-right" evidence="5">
        <dbReference type="Rhea" id="RHEA:72420"/>
    </physiologicalReaction>
</comment>
<dbReference type="GO" id="GO:0009698">
    <property type="term" value="P:phenylpropanoid metabolic process"/>
    <property type="evidence" value="ECO:0007669"/>
    <property type="project" value="UniProtKB-ARBA"/>
</dbReference>
<keyword evidence="2 9" id="KW-0436">Ligase</keyword>
<evidence type="ECO:0000256" key="7">
    <source>
        <dbReference type="ARBA" id="ARBA00034252"/>
    </source>
</evidence>
<dbReference type="PROSITE" id="PS00455">
    <property type="entry name" value="AMP_BINDING"/>
    <property type="match status" value="1"/>
</dbReference>
<comment type="caution">
    <text evidence="9">The sequence shown here is derived from an EMBL/GenBank/DDBJ whole genome shotgun (WGS) entry which is preliminary data.</text>
</comment>
<evidence type="ECO:0000256" key="3">
    <source>
        <dbReference type="ARBA" id="ARBA00022741"/>
    </source>
</evidence>
<protein>
    <recommendedName>
        <fullName evidence="1">4-coumarate--CoA ligase</fullName>
        <ecNumber evidence="1">6.2.1.12</ecNumber>
    </recommendedName>
</protein>
<dbReference type="OrthoDB" id="678417at2759"/>
<evidence type="ECO:0000313" key="9">
    <source>
        <dbReference type="EMBL" id="KAF3330946.1"/>
    </source>
</evidence>
<evidence type="ECO:0000259" key="8">
    <source>
        <dbReference type="Pfam" id="PF00501"/>
    </source>
</evidence>
<dbReference type="GO" id="GO:0016207">
    <property type="term" value="F:4-coumarate-CoA ligase activity"/>
    <property type="evidence" value="ECO:0007669"/>
    <property type="project" value="UniProtKB-EC"/>
</dbReference>
<comment type="catalytic activity">
    <reaction evidence="7">
        <text>(E)-4-coumarate + ATP + CoA = (E)-4-coumaroyl-CoA + AMP + diphosphate</text>
        <dbReference type="Rhea" id="RHEA:19641"/>
        <dbReference type="ChEBI" id="CHEBI:12876"/>
        <dbReference type="ChEBI" id="CHEBI:30616"/>
        <dbReference type="ChEBI" id="CHEBI:33019"/>
        <dbReference type="ChEBI" id="CHEBI:57287"/>
        <dbReference type="ChEBI" id="CHEBI:85008"/>
        <dbReference type="ChEBI" id="CHEBI:456215"/>
        <dbReference type="EC" id="6.2.1.12"/>
    </reaction>
    <physiologicalReaction direction="left-to-right" evidence="7">
        <dbReference type="Rhea" id="RHEA:19642"/>
    </physiologicalReaction>
</comment>
<dbReference type="InterPro" id="IPR020845">
    <property type="entry name" value="AMP-binding_CS"/>
</dbReference>
<evidence type="ECO:0000313" key="10">
    <source>
        <dbReference type="Proteomes" id="UP000623129"/>
    </source>
</evidence>
<dbReference type="PANTHER" id="PTHR24096">
    <property type="entry name" value="LONG-CHAIN-FATTY-ACID--COA LIGASE"/>
    <property type="match status" value="1"/>
</dbReference>
<dbReference type="Proteomes" id="UP000623129">
    <property type="component" value="Unassembled WGS sequence"/>
</dbReference>
<dbReference type="GO" id="GO:0106290">
    <property type="term" value="F:trans-cinnamate-CoA ligase activity"/>
    <property type="evidence" value="ECO:0007669"/>
    <property type="project" value="UniProtKB-ARBA"/>
</dbReference>
<feature type="domain" description="AMP-dependent synthetase/ligase" evidence="8">
    <location>
        <begin position="53"/>
        <end position="218"/>
    </location>
</feature>
<keyword evidence="10" id="KW-1185">Reference proteome</keyword>
<dbReference type="InterPro" id="IPR042099">
    <property type="entry name" value="ANL_N_sf"/>
</dbReference>
<dbReference type="Pfam" id="PF00501">
    <property type="entry name" value="AMP-binding"/>
    <property type="match status" value="1"/>
</dbReference>
<dbReference type="SUPFAM" id="SSF56801">
    <property type="entry name" value="Acetyl-CoA synthetase-like"/>
    <property type="match status" value="1"/>
</dbReference>
<keyword evidence="3" id="KW-0547">Nucleotide-binding</keyword>
<dbReference type="GO" id="GO:0005524">
    <property type="term" value="F:ATP binding"/>
    <property type="evidence" value="ECO:0007669"/>
    <property type="project" value="UniProtKB-KW"/>
</dbReference>
<comment type="catalytic activity">
    <reaction evidence="6">
        <text>(E)-4-coumaroyl-AMP + CoA = (E)-4-coumaroyl-CoA + AMP + H(+)</text>
        <dbReference type="Rhea" id="RHEA:72423"/>
        <dbReference type="ChEBI" id="CHEBI:15378"/>
        <dbReference type="ChEBI" id="CHEBI:57287"/>
        <dbReference type="ChEBI" id="CHEBI:85008"/>
        <dbReference type="ChEBI" id="CHEBI:192348"/>
        <dbReference type="ChEBI" id="CHEBI:456215"/>
    </reaction>
    <physiologicalReaction direction="left-to-right" evidence="6">
        <dbReference type="Rhea" id="RHEA:72424"/>
    </physiologicalReaction>
</comment>
<dbReference type="InterPro" id="IPR000873">
    <property type="entry name" value="AMP-dep_synth/lig_dom"/>
</dbReference>
<dbReference type="PANTHER" id="PTHR24096:SF377">
    <property type="entry name" value="4-COUMARATE--COA LIGASE-LIKE 7"/>
    <property type="match status" value="1"/>
</dbReference>
<evidence type="ECO:0000256" key="4">
    <source>
        <dbReference type="ARBA" id="ARBA00022840"/>
    </source>
</evidence>
<organism evidence="9 10">
    <name type="scientific">Carex littledalei</name>
    <dbReference type="NCBI Taxonomy" id="544730"/>
    <lineage>
        <taxon>Eukaryota</taxon>
        <taxon>Viridiplantae</taxon>
        <taxon>Streptophyta</taxon>
        <taxon>Embryophyta</taxon>
        <taxon>Tracheophyta</taxon>
        <taxon>Spermatophyta</taxon>
        <taxon>Magnoliopsida</taxon>
        <taxon>Liliopsida</taxon>
        <taxon>Poales</taxon>
        <taxon>Cyperaceae</taxon>
        <taxon>Cyperoideae</taxon>
        <taxon>Cariceae</taxon>
        <taxon>Carex</taxon>
        <taxon>Carex subgen. Euthyceras</taxon>
    </lineage>
</organism>
<proteinExistence type="predicted"/>
<keyword evidence="4" id="KW-0067">ATP-binding</keyword>
<dbReference type="Gene3D" id="3.40.50.12780">
    <property type="entry name" value="N-terminal domain of ligase-like"/>
    <property type="match status" value="1"/>
</dbReference>